<dbReference type="EnsemblPlants" id="KQK95571">
    <property type="protein sequence ID" value="KQK95571"/>
    <property type="gene ID" value="SETIT_028585mg"/>
</dbReference>
<name>K3ZPQ5_SETIT</name>
<dbReference type="AlphaFoldDB" id="K3ZPQ5"/>
<dbReference type="InParanoid" id="K3ZPQ5"/>
<reference evidence="3" key="1">
    <citation type="journal article" date="2012" name="Nat. Biotechnol.">
        <title>Reference genome sequence of the model plant Setaria.</title>
        <authorList>
            <person name="Bennetzen J.L."/>
            <person name="Schmutz J."/>
            <person name="Wang H."/>
            <person name="Percifield R."/>
            <person name="Hawkins J."/>
            <person name="Pontaroli A.C."/>
            <person name="Estep M."/>
            <person name="Feng L."/>
            <person name="Vaughn J.N."/>
            <person name="Grimwood J."/>
            <person name="Jenkins J."/>
            <person name="Barry K."/>
            <person name="Lindquist E."/>
            <person name="Hellsten U."/>
            <person name="Deshpande S."/>
            <person name="Wang X."/>
            <person name="Wu X."/>
            <person name="Mitros T."/>
            <person name="Triplett J."/>
            <person name="Yang X."/>
            <person name="Ye C.Y."/>
            <person name="Mauro-Herrera M."/>
            <person name="Wang L."/>
            <person name="Li P."/>
            <person name="Sharma M."/>
            <person name="Sharma R."/>
            <person name="Ronald P.C."/>
            <person name="Panaud O."/>
            <person name="Kellogg E.A."/>
            <person name="Brutnell T.P."/>
            <person name="Doust A.N."/>
            <person name="Tuskan G.A."/>
            <person name="Rokhsar D."/>
            <person name="Devos K.M."/>
        </authorList>
    </citation>
    <scope>NUCLEOTIDE SEQUENCE [LARGE SCALE GENOMIC DNA]</scope>
    <source>
        <strain evidence="3">cv. Yugu1</strain>
    </source>
</reference>
<dbReference type="HOGENOM" id="CLU_3176369_0_0_1"/>
<dbReference type="Gramene" id="KQK95571">
    <property type="protein sequence ID" value="KQK95571"/>
    <property type="gene ID" value="SETIT_028585mg"/>
</dbReference>
<dbReference type="EMBL" id="AGNK02005179">
    <property type="status" value="NOT_ANNOTATED_CDS"/>
    <property type="molecule type" value="Genomic_DNA"/>
</dbReference>
<feature type="region of interest" description="Disordered" evidence="1">
    <location>
        <begin position="23"/>
        <end position="47"/>
    </location>
</feature>
<organism evidence="2 3">
    <name type="scientific">Setaria italica</name>
    <name type="common">Foxtail millet</name>
    <name type="synonym">Panicum italicum</name>
    <dbReference type="NCBI Taxonomy" id="4555"/>
    <lineage>
        <taxon>Eukaryota</taxon>
        <taxon>Viridiplantae</taxon>
        <taxon>Streptophyta</taxon>
        <taxon>Embryophyta</taxon>
        <taxon>Tracheophyta</taxon>
        <taxon>Spermatophyta</taxon>
        <taxon>Magnoliopsida</taxon>
        <taxon>Liliopsida</taxon>
        <taxon>Poales</taxon>
        <taxon>Poaceae</taxon>
        <taxon>PACMAD clade</taxon>
        <taxon>Panicoideae</taxon>
        <taxon>Panicodae</taxon>
        <taxon>Paniceae</taxon>
        <taxon>Cenchrinae</taxon>
        <taxon>Setaria</taxon>
    </lineage>
</organism>
<protein>
    <submittedName>
        <fullName evidence="2">Uncharacterized protein</fullName>
    </submittedName>
</protein>
<keyword evidence="3" id="KW-1185">Reference proteome</keyword>
<evidence type="ECO:0000256" key="1">
    <source>
        <dbReference type="SAM" id="MobiDB-lite"/>
    </source>
</evidence>
<reference evidence="2" key="2">
    <citation type="submission" date="2018-08" db="UniProtKB">
        <authorList>
            <consortium name="EnsemblPlants"/>
        </authorList>
    </citation>
    <scope>IDENTIFICATION</scope>
    <source>
        <strain evidence="2">Yugu1</strain>
    </source>
</reference>
<accession>K3ZPQ5</accession>
<dbReference type="Proteomes" id="UP000004995">
    <property type="component" value="Unassembled WGS sequence"/>
</dbReference>
<evidence type="ECO:0000313" key="2">
    <source>
        <dbReference type="EnsemblPlants" id="KQK95571"/>
    </source>
</evidence>
<evidence type="ECO:0000313" key="3">
    <source>
        <dbReference type="Proteomes" id="UP000004995"/>
    </source>
</evidence>
<proteinExistence type="predicted"/>
<sequence>MALSNNISNFRARRTCMSHKCSTHEQASSCRHHTSESSVSARRQMTT</sequence>
<feature type="compositionally biased region" description="Polar residues" evidence="1">
    <location>
        <begin position="36"/>
        <end position="47"/>
    </location>
</feature>